<dbReference type="SUPFAM" id="SSF52540">
    <property type="entry name" value="P-loop containing nucleoside triphosphate hydrolases"/>
    <property type="match status" value="1"/>
</dbReference>
<proteinExistence type="inferred from homology"/>
<evidence type="ECO:0000313" key="5">
    <source>
        <dbReference type="Proteomes" id="UP000504628"/>
    </source>
</evidence>
<dbReference type="InterPro" id="IPR045058">
    <property type="entry name" value="GIMA/IAN/Toc"/>
</dbReference>
<evidence type="ECO:0000313" key="7">
    <source>
        <dbReference type="RefSeq" id="XP_035866929.1"/>
    </source>
</evidence>
<dbReference type="OrthoDB" id="8954335at2759"/>
<dbReference type="GeneID" id="114507468"/>
<reference evidence="6 7" key="1">
    <citation type="submission" date="2025-04" db="UniProtKB">
        <authorList>
            <consortium name="RefSeq"/>
        </authorList>
    </citation>
    <scope>IDENTIFICATION</scope>
    <source>
        <tissue evidence="6 7">Muscle</tissue>
    </source>
</reference>
<protein>
    <submittedName>
        <fullName evidence="6 7">GTPase IMAP family member 7-like</fullName>
    </submittedName>
</protein>
<evidence type="ECO:0000259" key="4">
    <source>
        <dbReference type="PROSITE" id="PS51720"/>
    </source>
</evidence>
<dbReference type="PROSITE" id="PS51720">
    <property type="entry name" value="G_AIG1"/>
    <property type="match status" value="1"/>
</dbReference>
<gene>
    <name evidence="6 7" type="primary">LOC114507468</name>
</gene>
<comment type="similarity">
    <text evidence="1">Belongs to the TRAFAC class TrmE-Era-EngA-EngB-Septin-like GTPase superfamily. AIG1/Toc34/Toc159-like paraseptin GTPase family. IAN subfamily.</text>
</comment>
<dbReference type="FunFam" id="3.40.50.300:FF:000366">
    <property type="entry name" value="GTPase, IMAP family member 2"/>
    <property type="match status" value="1"/>
</dbReference>
<dbReference type="Gene3D" id="3.40.50.300">
    <property type="entry name" value="P-loop containing nucleotide triphosphate hydrolases"/>
    <property type="match status" value="1"/>
</dbReference>
<name>A0A6J2MNH3_9CHIR</name>
<sequence length="225" mass="25058">MAGLQDNTLRIVLVGTTGRGRSATGNTILGERVFESKIGSESVTKSCQYASREWKGRKLLVVDTPGLFSTSEALRTTCKEISESVRYSSPGPHAIILVLWLDCLTEDEQASVELIKAIFGEHVVKHMIVLFTRKDYVGGQMLSYFIARADKRLKTIIKECELRCCAFNNRTADEAEKEAQVKELVELIEAVVRENGGAHFSDPMYKDSVGKQKRLEDALEKIRAG</sequence>
<keyword evidence="2" id="KW-0547">Nucleotide-binding</keyword>
<dbReference type="PANTHER" id="PTHR10903">
    <property type="entry name" value="GTPASE, IMAP FAMILY MEMBER-RELATED"/>
    <property type="match status" value="1"/>
</dbReference>
<dbReference type="CDD" id="cd01852">
    <property type="entry name" value="AIG1"/>
    <property type="match status" value="1"/>
</dbReference>
<dbReference type="Proteomes" id="UP000504628">
    <property type="component" value="Chromosome 10"/>
</dbReference>
<dbReference type="InterPro" id="IPR027417">
    <property type="entry name" value="P-loop_NTPase"/>
</dbReference>
<dbReference type="Pfam" id="PF04548">
    <property type="entry name" value="AIG1"/>
    <property type="match status" value="1"/>
</dbReference>
<dbReference type="PANTHER" id="PTHR10903:SF170">
    <property type="entry name" value="GTPASE IMAP FAMILY MEMBER 7"/>
    <property type="match status" value="1"/>
</dbReference>
<dbReference type="GO" id="GO:0005525">
    <property type="term" value="F:GTP binding"/>
    <property type="evidence" value="ECO:0007669"/>
    <property type="project" value="UniProtKB-KW"/>
</dbReference>
<keyword evidence="5" id="KW-1185">Reference proteome</keyword>
<dbReference type="AlphaFoldDB" id="A0A6J2MNH3"/>
<dbReference type="RefSeq" id="XP_028381069.1">
    <property type="nucleotide sequence ID" value="XM_028525268.2"/>
</dbReference>
<evidence type="ECO:0000256" key="1">
    <source>
        <dbReference type="ARBA" id="ARBA00008535"/>
    </source>
</evidence>
<feature type="domain" description="AIG1-type G" evidence="4">
    <location>
        <begin position="6"/>
        <end position="209"/>
    </location>
</feature>
<dbReference type="KEGG" id="pdic:114507468"/>
<keyword evidence="3" id="KW-0342">GTP-binding</keyword>
<evidence type="ECO:0000313" key="6">
    <source>
        <dbReference type="RefSeq" id="XP_028381069.1"/>
    </source>
</evidence>
<organism evidence="5 6">
    <name type="scientific">Phyllostomus discolor</name>
    <name type="common">pale spear-nosed bat</name>
    <dbReference type="NCBI Taxonomy" id="89673"/>
    <lineage>
        <taxon>Eukaryota</taxon>
        <taxon>Metazoa</taxon>
        <taxon>Chordata</taxon>
        <taxon>Craniata</taxon>
        <taxon>Vertebrata</taxon>
        <taxon>Euteleostomi</taxon>
        <taxon>Mammalia</taxon>
        <taxon>Eutheria</taxon>
        <taxon>Laurasiatheria</taxon>
        <taxon>Chiroptera</taxon>
        <taxon>Yangochiroptera</taxon>
        <taxon>Phyllostomidae</taxon>
        <taxon>Phyllostominae</taxon>
        <taxon>Phyllostomus</taxon>
    </lineage>
</organism>
<evidence type="ECO:0000256" key="3">
    <source>
        <dbReference type="ARBA" id="ARBA00023134"/>
    </source>
</evidence>
<dbReference type="RefSeq" id="XP_035866929.1">
    <property type="nucleotide sequence ID" value="XM_036011036.1"/>
</dbReference>
<dbReference type="InterPro" id="IPR006703">
    <property type="entry name" value="G_AIG1"/>
</dbReference>
<evidence type="ECO:0000256" key="2">
    <source>
        <dbReference type="ARBA" id="ARBA00022741"/>
    </source>
</evidence>
<accession>A0A6J2MNH3</accession>